<dbReference type="AlphaFoldDB" id="A0A225AMA1"/>
<evidence type="ECO:0000256" key="2">
    <source>
        <dbReference type="ARBA" id="ARBA00022857"/>
    </source>
</evidence>
<evidence type="ECO:0008006" key="7">
    <source>
        <dbReference type="Google" id="ProtNLM"/>
    </source>
</evidence>
<keyword evidence="3" id="KW-0560">Oxidoreductase</keyword>
<reference evidence="5 6" key="1">
    <citation type="submission" date="2015-06" db="EMBL/GenBank/DDBJ databases">
        <title>Talaromyces atroroseus IBT 11181 draft genome.</title>
        <authorList>
            <person name="Rasmussen K.B."/>
            <person name="Rasmussen S."/>
            <person name="Petersen B."/>
            <person name="Sicheritz-Ponten T."/>
            <person name="Mortensen U.H."/>
            <person name="Thrane U."/>
        </authorList>
    </citation>
    <scope>NUCLEOTIDE SEQUENCE [LARGE SCALE GENOMIC DNA]</scope>
    <source>
        <strain evidence="5 6">IBT 11181</strain>
    </source>
</reference>
<evidence type="ECO:0000256" key="4">
    <source>
        <dbReference type="SAM" id="MobiDB-lite"/>
    </source>
</evidence>
<dbReference type="OrthoDB" id="191139at2759"/>
<evidence type="ECO:0000256" key="1">
    <source>
        <dbReference type="ARBA" id="ARBA00006484"/>
    </source>
</evidence>
<gene>
    <name evidence="5" type="ORF">UA08_08011</name>
</gene>
<sequence>MSYLAPYAADHEDTNGPGDARPTALKVIRDQKLDGTLAGKVFFITGGTGGIGLETARAIHVAGADVYITGQNRENGEAAVASITGDGKPGKVIFLEMYLHTLSNVREVAKKVLELSGGKLNVLVCNAGIRGYPKDKTTDGFEQHFGINHLGHFALFQVVKDALIASSTPSYNSRVVVLSAQGHRQSQIRFDDLNFENRPEEYQPLLAYAQSKVANIYMSNEIERQFSAQGVHSTSVNPGVILGTGLNRKTPPEQMAGLLKIPAIRNGLKSAEQGAATTVWAATAKEFEGVGGKFLENVQVAGPYDQTKGQFAPGFAEHAYDEDAAKKLWVESLKLVGLKE</sequence>
<dbReference type="PRINTS" id="PR00081">
    <property type="entry name" value="GDHRDH"/>
</dbReference>
<dbReference type="PANTHER" id="PTHR24320:SF272">
    <property type="entry name" value="NAD(P)-BINDING ROSSMANN-FOLD SUPERFAMILY PROTEIN"/>
    <property type="match status" value="1"/>
</dbReference>
<name>A0A225AMA1_TALAT</name>
<feature type="region of interest" description="Disordered" evidence="4">
    <location>
        <begin position="1"/>
        <end position="22"/>
    </location>
</feature>
<comment type="caution">
    <text evidence="5">The sequence shown here is derived from an EMBL/GenBank/DDBJ whole genome shotgun (WGS) entry which is preliminary data.</text>
</comment>
<organism evidence="5 6">
    <name type="scientific">Talaromyces atroroseus</name>
    <dbReference type="NCBI Taxonomy" id="1441469"/>
    <lineage>
        <taxon>Eukaryota</taxon>
        <taxon>Fungi</taxon>
        <taxon>Dikarya</taxon>
        <taxon>Ascomycota</taxon>
        <taxon>Pezizomycotina</taxon>
        <taxon>Eurotiomycetes</taxon>
        <taxon>Eurotiomycetidae</taxon>
        <taxon>Eurotiales</taxon>
        <taxon>Trichocomaceae</taxon>
        <taxon>Talaromyces</taxon>
        <taxon>Talaromyces sect. Trachyspermi</taxon>
    </lineage>
</organism>
<comment type="similarity">
    <text evidence="1">Belongs to the short-chain dehydrogenases/reductases (SDR) family.</text>
</comment>
<accession>A0A225AMA1</accession>
<proteinExistence type="inferred from homology"/>
<keyword evidence="6" id="KW-1185">Reference proteome</keyword>
<dbReference type="PANTHER" id="PTHR24320">
    <property type="entry name" value="RETINOL DEHYDROGENASE"/>
    <property type="match status" value="1"/>
</dbReference>
<dbReference type="Pfam" id="PF00106">
    <property type="entry name" value="adh_short"/>
    <property type="match status" value="1"/>
</dbReference>
<dbReference type="InterPro" id="IPR002347">
    <property type="entry name" value="SDR_fam"/>
</dbReference>
<dbReference type="RefSeq" id="XP_020116820.1">
    <property type="nucleotide sequence ID" value="XM_020262925.1"/>
</dbReference>
<dbReference type="Gene3D" id="3.40.50.720">
    <property type="entry name" value="NAD(P)-binding Rossmann-like Domain"/>
    <property type="match status" value="1"/>
</dbReference>
<dbReference type="GeneID" id="31007767"/>
<dbReference type="Proteomes" id="UP000214365">
    <property type="component" value="Unassembled WGS sequence"/>
</dbReference>
<evidence type="ECO:0000313" key="5">
    <source>
        <dbReference type="EMBL" id="OKL56699.1"/>
    </source>
</evidence>
<evidence type="ECO:0000313" key="6">
    <source>
        <dbReference type="Proteomes" id="UP000214365"/>
    </source>
</evidence>
<protein>
    <recommendedName>
        <fullName evidence="7">NAD(P)-binding protein</fullName>
    </recommendedName>
</protein>
<dbReference type="GO" id="GO:0016491">
    <property type="term" value="F:oxidoreductase activity"/>
    <property type="evidence" value="ECO:0007669"/>
    <property type="project" value="UniProtKB-KW"/>
</dbReference>
<dbReference type="InterPro" id="IPR036291">
    <property type="entry name" value="NAD(P)-bd_dom_sf"/>
</dbReference>
<dbReference type="STRING" id="1441469.A0A225AMA1"/>
<evidence type="ECO:0000256" key="3">
    <source>
        <dbReference type="ARBA" id="ARBA00023002"/>
    </source>
</evidence>
<dbReference type="EMBL" id="LFMY01000013">
    <property type="protein sequence ID" value="OKL56699.1"/>
    <property type="molecule type" value="Genomic_DNA"/>
</dbReference>
<keyword evidence="2" id="KW-0521">NADP</keyword>
<dbReference type="SUPFAM" id="SSF51735">
    <property type="entry name" value="NAD(P)-binding Rossmann-fold domains"/>
    <property type="match status" value="1"/>
</dbReference>